<dbReference type="GeneID" id="37037660"/>
<keyword evidence="2" id="KW-0472">Membrane</keyword>
<dbReference type="SUPFAM" id="SSF69593">
    <property type="entry name" value="Glycerol-3-phosphate (1)-acyltransferase"/>
    <property type="match status" value="1"/>
</dbReference>
<feature type="transmembrane region" description="Helical" evidence="2">
    <location>
        <begin position="471"/>
        <end position="494"/>
    </location>
</feature>
<keyword evidence="2" id="KW-1133">Transmembrane helix</keyword>
<dbReference type="SMART" id="SM00563">
    <property type="entry name" value="PlsC"/>
    <property type="match status" value="1"/>
</dbReference>
<accession>A0A316WC24</accession>
<feature type="domain" description="Phospholipid/glycerol acyltransferase" evidence="3">
    <location>
        <begin position="42"/>
        <end position="271"/>
    </location>
</feature>
<dbReference type="STRING" id="1522189.A0A316WC24"/>
<dbReference type="FunCoup" id="A0A316WC24">
    <property type="interactions" value="59"/>
</dbReference>
<evidence type="ECO:0000256" key="2">
    <source>
        <dbReference type="SAM" id="Phobius"/>
    </source>
</evidence>
<proteinExistence type="predicted"/>
<evidence type="ECO:0000313" key="5">
    <source>
        <dbReference type="Proteomes" id="UP000245783"/>
    </source>
</evidence>
<feature type="compositionally biased region" description="Polar residues" evidence="1">
    <location>
        <begin position="745"/>
        <end position="755"/>
    </location>
</feature>
<keyword evidence="5" id="KW-1185">Reference proteome</keyword>
<dbReference type="InterPro" id="IPR002123">
    <property type="entry name" value="Plipid/glycerol_acylTrfase"/>
</dbReference>
<dbReference type="GO" id="GO:0004366">
    <property type="term" value="F:glycerol-3-phosphate O-acyltransferase activity"/>
    <property type="evidence" value="ECO:0007669"/>
    <property type="project" value="TreeGrafter"/>
</dbReference>
<feature type="compositionally biased region" description="Basic and acidic residues" evidence="1">
    <location>
        <begin position="793"/>
        <end position="827"/>
    </location>
</feature>
<dbReference type="GO" id="GO:0008654">
    <property type="term" value="P:phospholipid biosynthetic process"/>
    <property type="evidence" value="ECO:0007669"/>
    <property type="project" value="TreeGrafter"/>
</dbReference>
<organism evidence="4 5">
    <name type="scientific">Ceraceosorus guamensis</name>
    <dbReference type="NCBI Taxonomy" id="1522189"/>
    <lineage>
        <taxon>Eukaryota</taxon>
        <taxon>Fungi</taxon>
        <taxon>Dikarya</taxon>
        <taxon>Basidiomycota</taxon>
        <taxon>Ustilaginomycotina</taxon>
        <taxon>Exobasidiomycetes</taxon>
        <taxon>Ceraceosorales</taxon>
        <taxon>Ceraceosoraceae</taxon>
        <taxon>Ceraceosorus</taxon>
    </lineage>
</organism>
<feature type="region of interest" description="Disordered" evidence="1">
    <location>
        <begin position="692"/>
        <end position="839"/>
    </location>
</feature>
<evidence type="ECO:0000313" key="4">
    <source>
        <dbReference type="EMBL" id="PWN46191.1"/>
    </source>
</evidence>
<dbReference type="AlphaFoldDB" id="A0A316WC24"/>
<evidence type="ECO:0000256" key="1">
    <source>
        <dbReference type="SAM" id="MobiDB-lite"/>
    </source>
</evidence>
<dbReference type="OrthoDB" id="2427554at2759"/>
<sequence length="839" mass="92024">MATNIAFDIALLFWRIVINVFFRSIQPRGAWKIPRPNEGPVIFVAAPHHNQFLDPLLLASEVRRGSGRRVAFLIAEKSIKRQFIGAAARVMQSIPVARAADSAKVGKGTISAHSSGDATLIQGHGSEFTKQLKGKSQIMLPKSTNYATAEVVEVISDTELRIKKEFKEAKALESLRGKSMVKIGKGAKAREEEQQGCEYKCLPYVDQTQMYSSVYERLADGGSLGIFPEGGSHDRTDLLPLKAGVVIMALGAMAANPGLKVRIVPVGLSYFHPHKFRSRAVVEFGTPLDVPRELVGQFEKGGDGKREAVASMMDIVFDGLKSVTLRAPDYETLMFIQAGRRLYTPPGVHPSLSQVVEINRRMIVGYLKFKDDPRIQQLKANVLRYNKMLAYAGLKDHQVERATRAGWRSLGLFFYRLGLLGLWGGLALPGVVLNAPIIILAKIISARKAKEALAASQVKLMGRDVLATWKVLVSMGITPVLYCFYAGVTTYVAYRNGVSPPHLRRMPMYVLGGMPMLAYSTLKFSEVGIDIYKSLPPLFVSLLPGNQKAILELQATRSRISAELHEVIDKLAPQVWDDFTERRIISPPTANAPPSTTPDRANALLWKQKTTDKRLDGTSALAHPLSWVDERLFGWSGSSRRASRTTRALSGAEFFKEGDEVVEEALSDGEDVYSSATEEESEEGDYEAIFSILSGTRGDDPKSPKSPRARTRSRASSGAAETFAEKRNRSSSDLQRLSGAPAMTPSASQSPQKRSTALPERSNGAQQRRTRTHSLMEDVSATDLAGPVGQSQRHADFKDAAAKLEESAEQRHEANGDPKRPLVRDMESAAPTPGTATPR</sequence>
<dbReference type="InterPro" id="IPR052744">
    <property type="entry name" value="GPAT/DAPAT"/>
</dbReference>
<name>A0A316WC24_9BASI</name>
<dbReference type="Proteomes" id="UP000245783">
    <property type="component" value="Unassembled WGS sequence"/>
</dbReference>
<evidence type="ECO:0000259" key="3">
    <source>
        <dbReference type="SMART" id="SM00563"/>
    </source>
</evidence>
<gene>
    <name evidence="4" type="ORF">IE81DRAFT_344244</name>
</gene>
<dbReference type="PANTHER" id="PTHR31605">
    <property type="entry name" value="GLYCEROL-3-PHOSPHATE O-ACYLTRANSFERASE 1"/>
    <property type="match status" value="1"/>
</dbReference>
<dbReference type="Pfam" id="PF01553">
    <property type="entry name" value="Acyltransferase"/>
    <property type="match status" value="1"/>
</dbReference>
<dbReference type="PANTHER" id="PTHR31605:SF0">
    <property type="entry name" value="GLYCEROL-3-PHOSPHATE O-ACYLTRANSFERASE 1"/>
    <property type="match status" value="1"/>
</dbReference>
<reference evidence="4 5" key="1">
    <citation type="journal article" date="2018" name="Mol. Biol. Evol.">
        <title>Broad Genomic Sampling Reveals a Smut Pathogenic Ancestry of the Fungal Clade Ustilaginomycotina.</title>
        <authorList>
            <person name="Kijpornyongpan T."/>
            <person name="Mondo S.J."/>
            <person name="Barry K."/>
            <person name="Sandor L."/>
            <person name="Lee J."/>
            <person name="Lipzen A."/>
            <person name="Pangilinan J."/>
            <person name="LaButti K."/>
            <person name="Hainaut M."/>
            <person name="Henrissat B."/>
            <person name="Grigoriev I.V."/>
            <person name="Spatafora J.W."/>
            <person name="Aime M.C."/>
        </authorList>
    </citation>
    <scope>NUCLEOTIDE SEQUENCE [LARGE SCALE GENOMIC DNA]</scope>
    <source>
        <strain evidence="4 5">MCA 4658</strain>
    </source>
</reference>
<protein>
    <recommendedName>
        <fullName evidence="3">Phospholipid/glycerol acyltransferase domain-containing protein</fullName>
    </recommendedName>
</protein>
<dbReference type="RefSeq" id="XP_025373351.1">
    <property type="nucleotide sequence ID" value="XM_025515790.1"/>
</dbReference>
<keyword evidence="2" id="KW-0812">Transmembrane</keyword>
<dbReference type="InParanoid" id="A0A316WC24"/>
<dbReference type="EMBL" id="KZ819352">
    <property type="protein sequence ID" value="PWN46191.1"/>
    <property type="molecule type" value="Genomic_DNA"/>
</dbReference>
<dbReference type="GO" id="GO:0016287">
    <property type="term" value="F:glycerone-phosphate O-acyltransferase activity"/>
    <property type="evidence" value="ECO:0007669"/>
    <property type="project" value="TreeGrafter"/>
</dbReference>
<feature type="transmembrane region" description="Helical" evidence="2">
    <location>
        <begin position="413"/>
        <end position="441"/>
    </location>
</feature>